<dbReference type="PANTHER" id="PTHR43798:SF33">
    <property type="entry name" value="HYDROLASE, PUTATIVE (AFU_ORTHOLOGUE AFUA_2G14860)-RELATED"/>
    <property type="match status" value="1"/>
</dbReference>
<evidence type="ECO:0000313" key="3">
    <source>
        <dbReference type="Proteomes" id="UP001204000"/>
    </source>
</evidence>
<comment type="caution">
    <text evidence="2">The sequence shown here is derived from an EMBL/GenBank/DDBJ whole genome shotgun (WGS) entry which is preliminary data.</text>
</comment>
<dbReference type="InterPro" id="IPR000073">
    <property type="entry name" value="AB_hydrolase_1"/>
</dbReference>
<feature type="domain" description="AB hydrolase-1" evidence="1">
    <location>
        <begin position="36"/>
        <end position="272"/>
    </location>
</feature>
<name>A0ABT1FYG1_9CORY</name>
<dbReference type="RefSeq" id="WP_253575547.1">
    <property type="nucleotide sequence ID" value="NZ_JAMFTQ010000001.1"/>
</dbReference>
<evidence type="ECO:0000259" key="1">
    <source>
        <dbReference type="Pfam" id="PF12697"/>
    </source>
</evidence>
<dbReference type="InterPro" id="IPR050266">
    <property type="entry name" value="AB_hydrolase_sf"/>
</dbReference>
<organism evidence="2 3">
    <name type="scientific">Corynebacterium stercoris</name>
    <dbReference type="NCBI Taxonomy" id="2943490"/>
    <lineage>
        <taxon>Bacteria</taxon>
        <taxon>Bacillati</taxon>
        <taxon>Actinomycetota</taxon>
        <taxon>Actinomycetes</taxon>
        <taxon>Mycobacteriales</taxon>
        <taxon>Corynebacteriaceae</taxon>
        <taxon>Corynebacterium</taxon>
    </lineage>
</organism>
<evidence type="ECO:0000313" key="2">
    <source>
        <dbReference type="EMBL" id="MCP1386806.1"/>
    </source>
</evidence>
<dbReference type="Proteomes" id="UP001204000">
    <property type="component" value="Unassembled WGS sequence"/>
</dbReference>
<dbReference type="PANTHER" id="PTHR43798">
    <property type="entry name" value="MONOACYLGLYCEROL LIPASE"/>
    <property type="match status" value="1"/>
</dbReference>
<keyword evidence="3" id="KW-1185">Reference proteome</keyword>
<dbReference type="GO" id="GO:0016787">
    <property type="term" value="F:hydrolase activity"/>
    <property type="evidence" value="ECO:0007669"/>
    <property type="project" value="UniProtKB-KW"/>
</dbReference>
<gene>
    <name evidence="2" type="ORF">M5J20_01135</name>
</gene>
<reference evidence="2" key="1">
    <citation type="submission" date="2022-05" db="EMBL/GenBank/DDBJ databases">
        <title>Corynebacterium sp. TA-R-1 sp. nov., isolated from human feces.</title>
        <authorList>
            <person name="Shamsuzzaman M."/>
            <person name="Dahal R.H."/>
        </authorList>
    </citation>
    <scope>NUCLEOTIDE SEQUENCE</scope>
    <source>
        <strain evidence="2">TA-R-1</strain>
    </source>
</reference>
<dbReference type="EMBL" id="JAMFTQ010000001">
    <property type="protein sequence ID" value="MCP1386806.1"/>
    <property type="molecule type" value="Genomic_DNA"/>
</dbReference>
<proteinExistence type="predicted"/>
<dbReference type="Pfam" id="PF12697">
    <property type="entry name" value="Abhydrolase_6"/>
    <property type="match status" value="1"/>
</dbReference>
<dbReference type="Gene3D" id="3.40.50.1820">
    <property type="entry name" value="alpha/beta hydrolase"/>
    <property type="match status" value="1"/>
</dbReference>
<dbReference type="InterPro" id="IPR029058">
    <property type="entry name" value="AB_hydrolase_fold"/>
</dbReference>
<sequence>MNADPMDTLEYREFPTEHGSIRYWITPEPDPEKPWLVFLHGMLVDHRLFTKQLVHFSGPDGSANVLAWDSPGHNESRPFDLDAITLGGVAQWLIGILEQEGVVRPVLVGQSFGGMVCQAALQLRPDLASGFVCIDSVPLGRQYWNAIELAAARRIEPVLRMRPWKKILEAAPKETSESEYGQRLTREMLEVYDKEEYVRLAVRTINATADAILADLDYQLPCPTILVCGVNDATANSKRQNKRWAEETGRTVKWIPHAAHNANADNPAAVNAHIERFLGELAAGERR</sequence>
<keyword evidence="2" id="KW-0378">Hydrolase</keyword>
<accession>A0ABT1FYG1</accession>
<protein>
    <submittedName>
        <fullName evidence="2">Alpha/beta hydrolase</fullName>
    </submittedName>
</protein>
<dbReference type="SUPFAM" id="SSF53474">
    <property type="entry name" value="alpha/beta-Hydrolases"/>
    <property type="match status" value="1"/>
</dbReference>